<organism evidence="1 2">
    <name type="scientific">Cognatishimia maritima</name>
    <dbReference type="NCBI Taxonomy" id="870908"/>
    <lineage>
        <taxon>Bacteria</taxon>
        <taxon>Pseudomonadati</taxon>
        <taxon>Pseudomonadota</taxon>
        <taxon>Alphaproteobacteria</taxon>
        <taxon>Rhodobacterales</taxon>
        <taxon>Paracoccaceae</taxon>
        <taxon>Cognatishimia</taxon>
    </lineage>
</organism>
<reference evidence="2" key="1">
    <citation type="submission" date="2016-11" db="EMBL/GenBank/DDBJ databases">
        <authorList>
            <person name="Varghese N."/>
            <person name="Submissions S."/>
        </authorList>
    </citation>
    <scope>NUCLEOTIDE SEQUENCE [LARGE SCALE GENOMIC DNA]</scope>
    <source>
        <strain evidence="2">DSM 28223</strain>
    </source>
</reference>
<evidence type="ECO:0000313" key="2">
    <source>
        <dbReference type="Proteomes" id="UP000184211"/>
    </source>
</evidence>
<evidence type="ECO:0000313" key="1">
    <source>
        <dbReference type="EMBL" id="SHH85634.1"/>
    </source>
</evidence>
<name>A0A1M5WEI4_9RHOB</name>
<accession>A0A1M5WEI4</accession>
<dbReference type="Gene3D" id="3.40.50.150">
    <property type="entry name" value="Vaccinia Virus protein VP39"/>
    <property type="match status" value="1"/>
</dbReference>
<keyword evidence="1" id="KW-0808">Transferase</keyword>
<proteinExistence type="predicted"/>
<dbReference type="SUPFAM" id="SSF53335">
    <property type="entry name" value="S-adenosyl-L-methionine-dependent methyltransferases"/>
    <property type="match status" value="1"/>
</dbReference>
<keyword evidence="2" id="KW-1185">Reference proteome</keyword>
<gene>
    <name evidence="1" type="ORF">SAMN04488044_0090</name>
</gene>
<dbReference type="AlphaFoldDB" id="A0A1M5WEI4"/>
<dbReference type="PANTHER" id="PTHR43861">
    <property type="entry name" value="TRANS-ACONITATE 2-METHYLTRANSFERASE-RELATED"/>
    <property type="match status" value="1"/>
</dbReference>
<dbReference type="Proteomes" id="UP000184211">
    <property type="component" value="Unassembled WGS sequence"/>
</dbReference>
<dbReference type="InterPro" id="IPR029063">
    <property type="entry name" value="SAM-dependent_MTases_sf"/>
</dbReference>
<keyword evidence="1" id="KW-0489">Methyltransferase</keyword>
<dbReference type="Pfam" id="PF13489">
    <property type="entry name" value="Methyltransf_23"/>
    <property type="match status" value="1"/>
</dbReference>
<dbReference type="PANTHER" id="PTHR43861:SF6">
    <property type="entry name" value="METHYLTRANSFERASE TYPE 11"/>
    <property type="match status" value="1"/>
</dbReference>
<dbReference type="CDD" id="cd02440">
    <property type="entry name" value="AdoMet_MTases"/>
    <property type="match status" value="1"/>
</dbReference>
<dbReference type="GO" id="GO:0008168">
    <property type="term" value="F:methyltransferase activity"/>
    <property type="evidence" value="ECO:0007669"/>
    <property type="project" value="UniProtKB-KW"/>
</dbReference>
<dbReference type="OrthoDB" id="9810247at2"/>
<dbReference type="EMBL" id="FQWM01000011">
    <property type="protein sequence ID" value="SHH85634.1"/>
    <property type="molecule type" value="Genomic_DNA"/>
</dbReference>
<dbReference type="GO" id="GO:0032259">
    <property type="term" value="P:methylation"/>
    <property type="evidence" value="ECO:0007669"/>
    <property type="project" value="UniProtKB-KW"/>
</dbReference>
<protein>
    <submittedName>
        <fullName evidence="1">Methyltransferase domain-containing protein</fullName>
    </submittedName>
</protein>
<dbReference type="STRING" id="870908.SAMN04488044_0090"/>
<sequence length="243" mass="26835">MDRGVYDRMNALEAEHWWFVARRRIIETAIRQFVPLGPSPRILEAGVGTGGNIAMLQQFGDLQGFEFDAPARDMATAKTGLSVPYGALPDDIPFSDGRFDLICLFDVLEHVEPDAESLAALAQKLAPGGRIFVTVPAYPWLWSEHDVSHHHFRRYTRKSLAQAAQSAGLTVERFFNFNVFLMPLILGVRLVKRLLGSKASDDVMPGPGLNRVLGRVFAAERHLIGRTPMPAGVSLGAVLMRNA</sequence>
<dbReference type="RefSeq" id="WP_072794278.1">
    <property type="nucleotide sequence ID" value="NZ_FQWM01000011.1"/>
</dbReference>